<organism evidence="7 8">
    <name type="scientific">Lacimicrobium alkaliphilum</name>
    <dbReference type="NCBI Taxonomy" id="1526571"/>
    <lineage>
        <taxon>Bacteria</taxon>
        <taxon>Pseudomonadati</taxon>
        <taxon>Pseudomonadota</taxon>
        <taxon>Gammaproteobacteria</taxon>
        <taxon>Alteromonadales</taxon>
        <taxon>Alteromonadaceae</taxon>
        <taxon>Lacimicrobium</taxon>
    </lineage>
</organism>
<feature type="domain" description="RNA polymerase sigma factor 70 region 4 type 2" evidence="6">
    <location>
        <begin position="117"/>
        <end position="169"/>
    </location>
</feature>
<dbReference type="InterPro" id="IPR013249">
    <property type="entry name" value="RNA_pol_sigma70_r4_t2"/>
</dbReference>
<keyword evidence="3" id="KW-0731">Sigma factor</keyword>
<dbReference type="NCBIfam" id="TIGR02937">
    <property type="entry name" value="sigma70-ECF"/>
    <property type="match status" value="1"/>
</dbReference>
<dbReference type="InterPro" id="IPR013325">
    <property type="entry name" value="RNA_pol_sigma_r2"/>
</dbReference>
<dbReference type="SUPFAM" id="SSF88946">
    <property type="entry name" value="Sigma2 domain of RNA polymerase sigma factors"/>
    <property type="match status" value="1"/>
</dbReference>
<dbReference type="Gene3D" id="1.10.1740.10">
    <property type="match status" value="1"/>
</dbReference>
<dbReference type="Pfam" id="PF08281">
    <property type="entry name" value="Sigma70_r4_2"/>
    <property type="match status" value="1"/>
</dbReference>
<gene>
    <name evidence="7" type="ORF">AT746_00230</name>
</gene>
<reference evidence="7 8" key="1">
    <citation type="submission" date="2015-12" db="EMBL/GenBank/DDBJ databases">
        <title>Complete genome of Lacimicrobium alkaliphilum KCTC 32984.</title>
        <authorList>
            <person name="Kim S.-G."/>
            <person name="Lee Y.-J."/>
        </authorList>
    </citation>
    <scope>NUCLEOTIDE SEQUENCE [LARGE SCALE GENOMIC DNA]</scope>
    <source>
        <strain evidence="7 8">YelD216</strain>
    </source>
</reference>
<dbReference type="SUPFAM" id="SSF88659">
    <property type="entry name" value="Sigma3 and sigma4 domains of RNA polymerase sigma factors"/>
    <property type="match status" value="1"/>
</dbReference>
<evidence type="ECO:0000313" key="7">
    <source>
        <dbReference type="EMBL" id="ALS96854.1"/>
    </source>
</evidence>
<sequence length="175" mass="20129">MEHEELFPLLCATADGKKEQFAELYTKTSAQIYAVALRILKRKELAEEATQDTFIKVWHGASNYQRSKGTVLTWMVSIVRYRALDLLRYHNIRNEVVLDPDNDAPSTSMDVPSTEQRRLAECIDELDEQQRQAIHLAYYGGLSHQEVVKHLNSPLGTIKSWIRRGLQSLQRCLSL</sequence>
<evidence type="ECO:0000256" key="1">
    <source>
        <dbReference type="ARBA" id="ARBA00010641"/>
    </source>
</evidence>
<dbReference type="InterPro" id="IPR014284">
    <property type="entry name" value="RNA_pol_sigma-70_dom"/>
</dbReference>
<proteinExistence type="inferred from homology"/>
<dbReference type="PANTHER" id="PTHR43133">
    <property type="entry name" value="RNA POLYMERASE ECF-TYPE SIGMA FACTO"/>
    <property type="match status" value="1"/>
</dbReference>
<dbReference type="EMBL" id="CP013650">
    <property type="protein sequence ID" value="ALS96854.1"/>
    <property type="molecule type" value="Genomic_DNA"/>
</dbReference>
<keyword evidence="8" id="KW-1185">Reference proteome</keyword>
<dbReference type="GO" id="GO:0006352">
    <property type="term" value="P:DNA-templated transcription initiation"/>
    <property type="evidence" value="ECO:0007669"/>
    <property type="project" value="InterPro"/>
</dbReference>
<dbReference type="OrthoDB" id="9784272at2"/>
<dbReference type="InterPro" id="IPR013324">
    <property type="entry name" value="RNA_pol_sigma_r3/r4-like"/>
</dbReference>
<evidence type="ECO:0000259" key="5">
    <source>
        <dbReference type="Pfam" id="PF04542"/>
    </source>
</evidence>
<keyword evidence="4" id="KW-0804">Transcription</keyword>
<dbReference type="CDD" id="cd06171">
    <property type="entry name" value="Sigma70_r4"/>
    <property type="match status" value="1"/>
</dbReference>
<evidence type="ECO:0000256" key="2">
    <source>
        <dbReference type="ARBA" id="ARBA00023015"/>
    </source>
</evidence>
<dbReference type="InterPro" id="IPR039425">
    <property type="entry name" value="RNA_pol_sigma-70-like"/>
</dbReference>
<evidence type="ECO:0000256" key="4">
    <source>
        <dbReference type="ARBA" id="ARBA00023163"/>
    </source>
</evidence>
<dbReference type="InterPro" id="IPR007627">
    <property type="entry name" value="RNA_pol_sigma70_r2"/>
</dbReference>
<evidence type="ECO:0000313" key="8">
    <source>
        <dbReference type="Proteomes" id="UP000068447"/>
    </source>
</evidence>
<dbReference type="Proteomes" id="UP000068447">
    <property type="component" value="Chromosome"/>
</dbReference>
<dbReference type="Pfam" id="PF04542">
    <property type="entry name" value="Sigma70_r2"/>
    <property type="match status" value="1"/>
</dbReference>
<dbReference type="Gene3D" id="1.10.10.10">
    <property type="entry name" value="Winged helix-like DNA-binding domain superfamily/Winged helix DNA-binding domain"/>
    <property type="match status" value="1"/>
</dbReference>
<accession>A0A0U2JI40</accession>
<keyword evidence="2" id="KW-0805">Transcription regulation</keyword>
<dbReference type="InterPro" id="IPR036388">
    <property type="entry name" value="WH-like_DNA-bd_sf"/>
</dbReference>
<name>A0A0U2JI40_9ALTE</name>
<evidence type="ECO:0000259" key="6">
    <source>
        <dbReference type="Pfam" id="PF08281"/>
    </source>
</evidence>
<dbReference type="GO" id="GO:0003677">
    <property type="term" value="F:DNA binding"/>
    <property type="evidence" value="ECO:0007669"/>
    <property type="project" value="InterPro"/>
</dbReference>
<feature type="domain" description="RNA polymerase sigma-70 region 2" evidence="5">
    <location>
        <begin position="24"/>
        <end position="90"/>
    </location>
</feature>
<comment type="similarity">
    <text evidence="1">Belongs to the sigma-70 factor family. ECF subfamily.</text>
</comment>
<dbReference type="PANTHER" id="PTHR43133:SF62">
    <property type="entry name" value="RNA POLYMERASE SIGMA FACTOR SIGZ"/>
    <property type="match status" value="1"/>
</dbReference>
<dbReference type="AlphaFoldDB" id="A0A0U2JI40"/>
<protein>
    <submittedName>
        <fullName evidence="7">RNA polymerase subunit sigma-70</fullName>
    </submittedName>
</protein>
<dbReference type="RefSeq" id="WP_062474779.1">
    <property type="nucleotide sequence ID" value="NZ_CP013650.1"/>
</dbReference>
<dbReference type="STRING" id="1526571.AT746_00230"/>
<dbReference type="GO" id="GO:0016987">
    <property type="term" value="F:sigma factor activity"/>
    <property type="evidence" value="ECO:0007669"/>
    <property type="project" value="UniProtKB-KW"/>
</dbReference>
<evidence type="ECO:0000256" key="3">
    <source>
        <dbReference type="ARBA" id="ARBA00023082"/>
    </source>
</evidence>
<dbReference type="KEGG" id="lal:AT746_00230"/>